<feature type="region of interest" description="Disordered" evidence="11">
    <location>
        <begin position="1403"/>
        <end position="1438"/>
    </location>
</feature>
<evidence type="ECO:0000256" key="11">
    <source>
        <dbReference type="SAM" id="MobiDB-lite"/>
    </source>
</evidence>
<dbReference type="Pfam" id="PF12931">
    <property type="entry name" value="TPR_Sec16"/>
    <property type="match status" value="1"/>
</dbReference>
<feature type="compositionally biased region" description="Polar residues" evidence="11">
    <location>
        <begin position="721"/>
        <end position="732"/>
    </location>
</feature>
<feature type="region of interest" description="Disordered" evidence="11">
    <location>
        <begin position="125"/>
        <end position="272"/>
    </location>
</feature>
<dbReference type="GO" id="GO:0005789">
    <property type="term" value="C:endoplasmic reticulum membrane"/>
    <property type="evidence" value="ECO:0007669"/>
    <property type="project" value="UniProtKB-SubCell"/>
</dbReference>
<evidence type="ECO:0000256" key="10">
    <source>
        <dbReference type="RuleBase" id="RU364101"/>
    </source>
</evidence>
<evidence type="ECO:0000256" key="1">
    <source>
        <dbReference type="ARBA" id="ARBA00004397"/>
    </source>
</evidence>
<feature type="region of interest" description="Disordered" evidence="11">
    <location>
        <begin position="787"/>
        <end position="862"/>
    </location>
</feature>
<feature type="region of interest" description="Disordered" evidence="11">
    <location>
        <begin position="1750"/>
        <end position="1908"/>
    </location>
</feature>
<proteinExistence type="inferred from homology"/>
<evidence type="ECO:0000313" key="15">
    <source>
        <dbReference type="Proteomes" id="UP000800235"/>
    </source>
</evidence>
<feature type="compositionally biased region" description="Basic and acidic residues" evidence="11">
    <location>
        <begin position="1668"/>
        <end position="1699"/>
    </location>
</feature>
<dbReference type="GO" id="GO:0016192">
    <property type="term" value="P:vesicle-mediated transport"/>
    <property type="evidence" value="ECO:0007669"/>
    <property type="project" value="UniProtKB-KW"/>
</dbReference>
<dbReference type="GO" id="GO:0007030">
    <property type="term" value="P:Golgi organization"/>
    <property type="evidence" value="ECO:0007669"/>
    <property type="project" value="TreeGrafter"/>
</dbReference>
<feature type="region of interest" description="Disordered" evidence="11">
    <location>
        <begin position="1456"/>
        <end position="1736"/>
    </location>
</feature>
<protein>
    <recommendedName>
        <fullName evidence="10">Protein transport protein sec16</fullName>
    </recommendedName>
</protein>
<feature type="compositionally biased region" description="Polar residues" evidence="11">
    <location>
        <begin position="389"/>
        <end position="411"/>
    </location>
</feature>
<sequence length="1908" mass="201791">MGEPAQHDHPEDTYDYQGEATTLDEAVQEDPEASLVANAATPGGFEGGWSQGDDAWDLDTATQTPLDAAQKFGANDAGYMAIGDVESPQESQKQVAANVLDYQQQVLHLEQENKQSMDNAKAKEYAVPPEADAETSTTPDLKSALSPSKLVAPTGPSRASQASPGPEPESDGSHADDTKFNYGSDLGAEPQSGNLGMIAPAKSTPQAEGEEQSAPAADLNWDNSEDVDFGFGTEATPESQDLDIGAPVESGSHTEATENSAPSADVDWGTSEDIDLGFGTVSDKVDDFSKDITTAPTTTTNGGDAGETDLSAIWSAELGDDDLLLDENAAAAFAFEDDGEGFLDDFPGQENAGLGLLDTNLSQSGGRGHMRQASVKYTPADALAPAPVTPSNPYLPQAPQFTDLSPKTQQSKVDRRVSMASPYQAPYQPPQVTRPGLPTGESFADKAKGGYSSPYDLPEDLNVSRRRPAHHKIQSPQIQQTSQPPPRLSSMQSSPALNQSQQKPTPPLSSFAARNNFTPPSSSHSVQAPHADGAFGGPLGGSTSPEAAARRQPLNRSTSEMFAELPVVQRPQRGATPSGRFTPQLPGQATGMAPTIGRGNSYSVPPQASAQTVPPQHPAAQLQAPARIAPYAEDTSQLNRISSIPAQPPVSTRYSPAIPPAAGVQRAPSFPVPLPVAAPSSAPPPGPSRYSPAPSSTHPSVPNAQPRYTSQPPPAAPPRAISQQYAPRTSSPLAYHAPSQEQAHHISSTSNPDVTSHPSDGALHGRPNYDRNASLASQQPLLETLAEDEPYGTVKPLPQALSSAGRTATPPPASARSGPPSSVSSPRKRANYAPQQPLAAAVADPAIIPPRRSQTSSPGAALKNPRLAMTNFDSPRPASAHGPISPKLAVAQLSRAQTMPRQPACEESNLLMPQDDRAQDPLQRWKGAPIFNFGIGSSVVSSFPKYVPRYGAGQIGPMIKPTQDVVRTTTINEIVPPADLLAKFPGPLKKGKKKEVLAWLKATTENMQHANQHLLLNGMVPPPVHKQREEKLLLWKVMSLTIENDGALDGNPAVEEQVRLLISPTLTGDVTTADAFGATQAPSLSTQPEAHNSAALNTLRNQLYAGKREEAVWHAADQRLWAHALLIASTLQNRDLWKQVVQEFVRKEIRKIGENTEALAALYQVFAGNFEESIDELVSVSARAGFEMVSTANTAGTQKDALAGLDRWRETLLLILNNRSNGDAQALVALGKLLSGYGRVEAAHVCFLFAKNTAIFAGADDPQAHFSLVGGSPSTQGADFGNDLDTILLSEVYEFSATLASATAVPSVPHLQAYKLYHAEVLAEMGKRTEAQGYCDAIAAIITSKSHRSPYYNKQLMGWVDELNSRLSQAPVDGAGSANSWKPSMDRVSTSLWGKFNNFIAGEDNESKDGNAKGAAPPASEIGNFARLTGETPPMTRAVSSADLYGGYNANGSTGAPASGNSRYAPHKNNVHAPRTSMESVQNAYGPSTLTRTNTGTSSLYEPRSSMEQQQRARLQPAPPIFSPGHSEGYQATPLAVPSPSYQSSTMEHEQGQAENMDGYQQSPPPTSSFDEPQQHSPYAQPLQSQPSPYDPQSSSFDASQPQPDSSPYDGTPRSQSSYQPYEPSSSSYQPYEPEQRNWDADEPDSPNEEKKKPKKKSFMDDDDDDEILRRAAELKGKGAADEAFKKAAEADARKDSRPPNHGQKGSWFGGFSLFGKKDPNAPQSGPIKAKLGEESSFVFDKDLGKWVNKKAGASNGAPTSSGTPPPPKSSAPPSRAASSMGPIPSARAESPAMSPTPPPIGGAGLPPHPNPSTSLSSTAPSLGLSAPTMPPMARSASSPMPPPGSSGGLAGLGGGLASRPPSRPTTSMSGASDLDDLMGPPLQGGRRPGGKKAPRKGRYVDVMANTK</sequence>
<feature type="compositionally biased region" description="Basic residues" evidence="11">
    <location>
        <begin position="464"/>
        <end position="473"/>
    </location>
</feature>
<keyword evidence="6 10" id="KW-0653">Protein transport</keyword>
<feature type="compositionally biased region" description="Polar residues" evidence="11">
    <location>
        <begin position="1597"/>
        <end position="1606"/>
    </location>
</feature>
<dbReference type="InterPro" id="IPR024298">
    <property type="entry name" value="Sec16_Sec23-bd"/>
</dbReference>
<keyword evidence="8 10" id="KW-0472">Membrane</keyword>
<keyword evidence="15" id="KW-1185">Reference proteome</keyword>
<dbReference type="GO" id="GO:0015031">
    <property type="term" value="P:protein transport"/>
    <property type="evidence" value="ECO:0007669"/>
    <property type="project" value="UniProtKB-KW"/>
</dbReference>
<dbReference type="GO" id="GO:0006914">
    <property type="term" value="P:autophagy"/>
    <property type="evidence" value="ECO:0007669"/>
    <property type="project" value="UniProtKB-KW"/>
</dbReference>
<feature type="region of interest" description="Disordered" evidence="11">
    <location>
        <begin position="382"/>
        <end position="774"/>
    </location>
</feature>
<feature type="compositionally biased region" description="Polar residues" evidence="11">
    <location>
        <begin position="1568"/>
        <end position="1578"/>
    </location>
</feature>
<feature type="compositionally biased region" description="Polar residues" evidence="11">
    <location>
        <begin position="739"/>
        <end position="758"/>
    </location>
</feature>
<evidence type="ECO:0000256" key="8">
    <source>
        <dbReference type="ARBA" id="ARBA00023136"/>
    </source>
</evidence>
<feature type="compositionally biased region" description="Polar residues" evidence="11">
    <location>
        <begin position="598"/>
        <end position="613"/>
    </location>
</feature>
<comment type="similarity">
    <text evidence="2 10">Belongs to the SEC16 family.</text>
</comment>
<dbReference type="GO" id="GO:0070971">
    <property type="term" value="C:endoplasmic reticulum exit site"/>
    <property type="evidence" value="ECO:0007669"/>
    <property type="project" value="TreeGrafter"/>
</dbReference>
<feature type="compositionally biased region" description="Low complexity" evidence="11">
    <location>
        <begin position="1812"/>
        <end position="1839"/>
    </location>
</feature>
<feature type="compositionally biased region" description="Low complexity" evidence="11">
    <location>
        <begin position="833"/>
        <end position="850"/>
    </location>
</feature>
<dbReference type="CDD" id="cd09233">
    <property type="entry name" value="ACE1-Sec16-like"/>
    <property type="match status" value="1"/>
</dbReference>
<feature type="compositionally biased region" description="Low complexity" evidence="11">
    <location>
        <begin position="1858"/>
        <end position="1868"/>
    </location>
</feature>
<evidence type="ECO:0000259" key="12">
    <source>
        <dbReference type="Pfam" id="PF12931"/>
    </source>
</evidence>
<dbReference type="Pfam" id="PF12932">
    <property type="entry name" value="Sec16"/>
    <property type="match status" value="1"/>
</dbReference>
<comment type="function">
    <text evidence="9 10">Involved in the initiation of assembly of the COPII coat required for the formation of transport vesicles from the endoplasmic reticulum (ER) and the selection of cargo molecules. Also involved in autophagy.</text>
</comment>
<feature type="compositionally biased region" description="Polar residues" evidence="11">
    <location>
        <begin position="697"/>
        <end position="710"/>
    </location>
</feature>
<dbReference type="EMBL" id="MU007056">
    <property type="protein sequence ID" value="KAF2428095.1"/>
    <property type="molecule type" value="Genomic_DNA"/>
</dbReference>
<dbReference type="PANTHER" id="PTHR13402:SF6">
    <property type="entry name" value="SECRETORY 16, ISOFORM I"/>
    <property type="match status" value="1"/>
</dbReference>
<feature type="compositionally biased region" description="Polar residues" evidence="11">
    <location>
        <begin position="634"/>
        <end position="654"/>
    </location>
</feature>
<feature type="compositionally biased region" description="Low complexity" evidence="11">
    <location>
        <begin position="1772"/>
        <end position="1783"/>
    </location>
</feature>
<evidence type="ECO:0000313" key="14">
    <source>
        <dbReference type="EMBL" id="KAF2428095.1"/>
    </source>
</evidence>
<keyword evidence="4 10" id="KW-0256">Endoplasmic reticulum</keyword>
<evidence type="ECO:0000256" key="9">
    <source>
        <dbReference type="ARBA" id="ARBA00024687"/>
    </source>
</evidence>
<dbReference type="FunFam" id="1.25.40.1030:FF:000008">
    <property type="entry name" value="Protein transport protein sec16"/>
    <property type="match status" value="1"/>
</dbReference>
<dbReference type="Proteomes" id="UP000800235">
    <property type="component" value="Unassembled WGS sequence"/>
</dbReference>
<evidence type="ECO:0000256" key="7">
    <source>
        <dbReference type="ARBA" id="ARBA00023006"/>
    </source>
</evidence>
<feature type="compositionally biased region" description="Pro residues" evidence="11">
    <location>
        <begin position="670"/>
        <end position="687"/>
    </location>
</feature>
<organism evidence="14 15">
    <name type="scientific">Tothia fuscella</name>
    <dbReference type="NCBI Taxonomy" id="1048955"/>
    <lineage>
        <taxon>Eukaryota</taxon>
        <taxon>Fungi</taxon>
        <taxon>Dikarya</taxon>
        <taxon>Ascomycota</taxon>
        <taxon>Pezizomycotina</taxon>
        <taxon>Dothideomycetes</taxon>
        <taxon>Pleosporomycetidae</taxon>
        <taxon>Venturiales</taxon>
        <taxon>Cylindrosympodiaceae</taxon>
        <taxon>Tothia</taxon>
    </lineage>
</organism>
<accession>A0A9P4TX31</accession>
<reference evidence="14" key="1">
    <citation type="journal article" date="2020" name="Stud. Mycol.">
        <title>101 Dothideomycetes genomes: a test case for predicting lifestyles and emergence of pathogens.</title>
        <authorList>
            <person name="Haridas S."/>
            <person name="Albert R."/>
            <person name="Binder M."/>
            <person name="Bloem J."/>
            <person name="Labutti K."/>
            <person name="Salamov A."/>
            <person name="Andreopoulos B."/>
            <person name="Baker S."/>
            <person name="Barry K."/>
            <person name="Bills G."/>
            <person name="Bluhm B."/>
            <person name="Cannon C."/>
            <person name="Castanera R."/>
            <person name="Culley D."/>
            <person name="Daum C."/>
            <person name="Ezra D."/>
            <person name="Gonzalez J."/>
            <person name="Henrissat B."/>
            <person name="Kuo A."/>
            <person name="Liang C."/>
            <person name="Lipzen A."/>
            <person name="Lutzoni F."/>
            <person name="Magnuson J."/>
            <person name="Mondo S."/>
            <person name="Nolan M."/>
            <person name="Ohm R."/>
            <person name="Pangilinan J."/>
            <person name="Park H.-J."/>
            <person name="Ramirez L."/>
            <person name="Alfaro M."/>
            <person name="Sun H."/>
            <person name="Tritt A."/>
            <person name="Yoshinaga Y."/>
            <person name="Zwiers L.-H."/>
            <person name="Turgeon B."/>
            <person name="Goodwin S."/>
            <person name="Spatafora J."/>
            <person name="Crous P."/>
            <person name="Grigoriev I."/>
        </authorList>
    </citation>
    <scope>NUCLEOTIDE SEQUENCE</scope>
    <source>
        <strain evidence="14">CBS 130266</strain>
    </source>
</reference>
<gene>
    <name evidence="14" type="ORF">EJ08DRAFT_329464</name>
</gene>
<dbReference type="OrthoDB" id="8918678at2759"/>
<comment type="caution">
    <text evidence="14">The sequence shown here is derived from an EMBL/GenBank/DDBJ whole genome shotgun (WGS) entry which is preliminary data.</text>
</comment>
<evidence type="ECO:0000256" key="3">
    <source>
        <dbReference type="ARBA" id="ARBA00022448"/>
    </source>
</evidence>
<dbReference type="GO" id="GO:0012507">
    <property type="term" value="C:ER to Golgi transport vesicle membrane"/>
    <property type="evidence" value="ECO:0007669"/>
    <property type="project" value="TreeGrafter"/>
</dbReference>
<name>A0A9P4TX31_9PEZI</name>
<feature type="compositionally biased region" description="Polar residues" evidence="11">
    <location>
        <begin position="489"/>
        <end position="503"/>
    </location>
</feature>
<comment type="subcellular location">
    <subcellularLocation>
        <location evidence="1">Endoplasmic reticulum membrane</location>
        <topology evidence="1">Peripheral membrane protein</topology>
        <orientation evidence="1">Cytoplasmic side</orientation>
    </subcellularLocation>
</comment>
<feature type="compositionally biased region" description="Low complexity" evidence="11">
    <location>
        <begin position="1581"/>
        <end position="1596"/>
    </location>
</feature>
<feature type="domain" description="Sec16 Sec23-binding" evidence="12">
    <location>
        <begin position="1099"/>
        <end position="1403"/>
    </location>
</feature>
<dbReference type="GO" id="GO:0070973">
    <property type="term" value="P:protein localization to endoplasmic reticulum exit site"/>
    <property type="evidence" value="ECO:0007669"/>
    <property type="project" value="TreeGrafter"/>
</dbReference>
<feature type="compositionally biased region" description="Polar residues" evidence="11">
    <location>
        <begin position="251"/>
        <end position="262"/>
    </location>
</feature>
<evidence type="ECO:0000256" key="6">
    <source>
        <dbReference type="ARBA" id="ARBA00022927"/>
    </source>
</evidence>
<feature type="compositionally biased region" description="Basic residues" evidence="11">
    <location>
        <begin position="1889"/>
        <end position="1898"/>
    </location>
</feature>
<feature type="compositionally biased region" description="Polar residues" evidence="11">
    <location>
        <begin position="1477"/>
        <end position="1500"/>
    </location>
</feature>
<feature type="compositionally biased region" description="Low complexity" evidence="11">
    <location>
        <begin position="802"/>
        <end position="825"/>
    </location>
</feature>
<evidence type="ECO:0000259" key="13">
    <source>
        <dbReference type="Pfam" id="PF12932"/>
    </source>
</evidence>
<keyword evidence="3 10" id="KW-0813">Transport</keyword>
<feature type="compositionally biased region" description="Polar residues" evidence="11">
    <location>
        <begin position="512"/>
        <end position="526"/>
    </location>
</feature>
<keyword evidence="7 10" id="KW-0072">Autophagy</keyword>
<evidence type="ECO:0000256" key="4">
    <source>
        <dbReference type="ARBA" id="ARBA00022824"/>
    </source>
</evidence>
<feature type="domain" description="Sec16 central conserved" evidence="13">
    <location>
        <begin position="928"/>
        <end position="1046"/>
    </location>
</feature>
<dbReference type="Gene3D" id="1.25.40.1030">
    <property type="match status" value="1"/>
</dbReference>
<feature type="compositionally biased region" description="Pro residues" evidence="11">
    <location>
        <begin position="1795"/>
        <end position="1811"/>
    </location>
</feature>
<evidence type="ECO:0000256" key="2">
    <source>
        <dbReference type="ARBA" id="ARBA00005927"/>
    </source>
</evidence>
<dbReference type="InterPro" id="IPR024340">
    <property type="entry name" value="Sec16_CCD"/>
</dbReference>
<feature type="compositionally biased region" description="Gly residues" evidence="11">
    <location>
        <begin position="1846"/>
        <end position="1857"/>
    </location>
</feature>
<keyword evidence="5 10" id="KW-0931">ER-Golgi transport</keyword>
<dbReference type="PANTHER" id="PTHR13402">
    <property type="entry name" value="RGPR-RELATED"/>
    <property type="match status" value="1"/>
</dbReference>
<feature type="compositionally biased region" description="Low complexity" evidence="11">
    <location>
        <begin position="1615"/>
        <end position="1633"/>
    </location>
</feature>
<evidence type="ECO:0000256" key="5">
    <source>
        <dbReference type="ARBA" id="ARBA00022892"/>
    </source>
</evidence>